<keyword evidence="4 8" id="KW-1133">Transmembrane helix</keyword>
<keyword evidence="11" id="KW-1185">Reference proteome</keyword>
<evidence type="ECO:0000313" key="11">
    <source>
        <dbReference type="Proteomes" id="UP001598201"/>
    </source>
</evidence>
<keyword evidence="2 7" id="KW-0813">Transport</keyword>
<evidence type="ECO:0000256" key="8">
    <source>
        <dbReference type="SAM" id="Phobius"/>
    </source>
</evidence>
<evidence type="ECO:0000256" key="5">
    <source>
        <dbReference type="ARBA" id="ARBA00023136"/>
    </source>
</evidence>
<dbReference type="InterPro" id="IPR016480">
    <property type="entry name" value="Glc_translocase_bactprenl-link"/>
</dbReference>
<evidence type="ECO:0000259" key="9">
    <source>
        <dbReference type="Pfam" id="PF04138"/>
    </source>
</evidence>
<comment type="similarity">
    <text evidence="7">Belongs to the gtrA family.</text>
</comment>
<accession>A0ABW6CCM4</accession>
<dbReference type="EMBL" id="JBHUCJ010000055">
    <property type="protein sequence ID" value="MFD3225617.1"/>
    <property type="molecule type" value="Genomic_DNA"/>
</dbReference>
<gene>
    <name evidence="10" type="ORF">ACFPK4_18900</name>
</gene>
<comment type="subcellular location">
    <subcellularLocation>
        <location evidence="1">Membrane</location>
        <topology evidence="1">Multi-pass membrane protein</topology>
    </subcellularLocation>
</comment>
<name>A0ABW6CCM4_RAHSY</name>
<evidence type="ECO:0000256" key="7">
    <source>
        <dbReference type="PIRNR" id="PIRNR006298"/>
    </source>
</evidence>
<feature type="transmembrane region" description="Helical" evidence="8">
    <location>
        <begin position="7"/>
        <end position="30"/>
    </location>
</feature>
<keyword evidence="5 8" id="KW-0472">Membrane</keyword>
<feature type="transmembrane region" description="Helical" evidence="8">
    <location>
        <begin position="36"/>
        <end position="55"/>
    </location>
</feature>
<sequence>MLKIFVKYAFIGGLNTAIHWLTFAAVYFSFGHDQMVSNFSGFCVAVTFSFFANAKWTYQVDHTATKYFLYVGFMGSISLACGYFGNKVELNPVLTLIVFSAISLIVGFLYSTFIIFREE</sequence>
<feature type="domain" description="GtrA/DPMS transmembrane" evidence="9">
    <location>
        <begin position="7"/>
        <end position="116"/>
    </location>
</feature>
<keyword evidence="3 8" id="KW-0812">Transmembrane</keyword>
<evidence type="ECO:0000313" key="10">
    <source>
        <dbReference type="EMBL" id="MFD3225617.1"/>
    </source>
</evidence>
<dbReference type="InterPro" id="IPR051401">
    <property type="entry name" value="GtrA_CellWall_Glycosyl"/>
</dbReference>
<reference evidence="10 11" key="1">
    <citation type="submission" date="2024-09" db="EMBL/GenBank/DDBJ databases">
        <title>Genomes of Rahnella.</title>
        <authorList>
            <person name="Mnguni F.C."/>
            <person name="Shin G.Y."/>
            <person name="Coutinho T."/>
        </authorList>
    </citation>
    <scope>NUCLEOTIDE SEQUENCE [LARGE SCALE GENOMIC DNA]</scope>
    <source>
        <strain evidence="10 11">20WA0057</strain>
    </source>
</reference>
<dbReference type="InterPro" id="IPR007267">
    <property type="entry name" value="GtrA_DPMS_TM"/>
</dbReference>
<comment type="function">
    <text evidence="6 7">Involved in O antigen modification. Involved in the translocation of bactoprenol-linked glucose across the cytoplasmic membrane.</text>
</comment>
<dbReference type="PIRSF" id="PIRSF006298">
    <property type="entry name" value="GtrA_prd"/>
    <property type="match status" value="1"/>
</dbReference>
<protein>
    <recommendedName>
        <fullName evidence="7">Bactoprenol-linked glucose translocase</fullName>
    </recommendedName>
</protein>
<dbReference type="Proteomes" id="UP001598201">
    <property type="component" value="Unassembled WGS sequence"/>
</dbReference>
<evidence type="ECO:0000256" key="1">
    <source>
        <dbReference type="ARBA" id="ARBA00004141"/>
    </source>
</evidence>
<feature type="transmembrane region" description="Helical" evidence="8">
    <location>
        <begin position="67"/>
        <end position="86"/>
    </location>
</feature>
<evidence type="ECO:0000256" key="2">
    <source>
        <dbReference type="ARBA" id="ARBA00022448"/>
    </source>
</evidence>
<dbReference type="PANTHER" id="PTHR38459">
    <property type="entry name" value="PROPHAGE BACTOPRENOL-LINKED GLUCOSE TRANSLOCASE HOMOLOG"/>
    <property type="match status" value="1"/>
</dbReference>
<evidence type="ECO:0000256" key="6">
    <source>
        <dbReference type="ARBA" id="ARBA00025595"/>
    </source>
</evidence>
<comment type="caution">
    <text evidence="10">The sequence shown here is derived from an EMBL/GenBank/DDBJ whole genome shotgun (WGS) entry which is preliminary data.</text>
</comment>
<dbReference type="Pfam" id="PF04138">
    <property type="entry name" value="GtrA_DPMS_TM"/>
    <property type="match status" value="1"/>
</dbReference>
<dbReference type="RefSeq" id="WP_126124846.1">
    <property type="nucleotide sequence ID" value="NZ_JAADJV010000001.1"/>
</dbReference>
<dbReference type="PANTHER" id="PTHR38459:SF1">
    <property type="entry name" value="PROPHAGE BACTOPRENOL-LINKED GLUCOSE TRANSLOCASE HOMOLOG"/>
    <property type="match status" value="1"/>
</dbReference>
<feature type="transmembrane region" description="Helical" evidence="8">
    <location>
        <begin position="92"/>
        <end position="116"/>
    </location>
</feature>
<evidence type="ECO:0000256" key="3">
    <source>
        <dbReference type="ARBA" id="ARBA00022692"/>
    </source>
</evidence>
<evidence type="ECO:0000256" key="4">
    <source>
        <dbReference type="ARBA" id="ARBA00022989"/>
    </source>
</evidence>
<proteinExistence type="inferred from homology"/>
<organism evidence="10 11">
    <name type="scientific">Rahnella sp. (strain Y9602)</name>
    <dbReference type="NCBI Taxonomy" id="2703885"/>
    <lineage>
        <taxon>Bacteria</taxon>
        <taxon>Pseudomonadati</taxon>
        <taxon>Pseudomonadota</taxon>
        <taxon>Gammaproteobacteria</taxon>
        <taxon>Enterobacterales</taxon>
        <taxon>Yersiniaceae</taxon>
        <taxon>Rahnella</taxon>
    </lineage>
</organism>